<dbReference type="Pfam" id="PF10502">
    <property type="entry name" value="Peptidase_S26"/>
    <property type="match status" value="1"/>
</dbReference>
<dbReference type="InterPro" id="IPR019758">
    <property type="entry name" value="Pept_S26A_signal_pept_1_CS"/>
</dbReference>
<dbReference type="PANTHER" id="PTHR43390">
    <property type="entry name" value="SIGNAL PEPTIDASE I"/>
    <property type="match status" value="1"/>
</dbReference>
<protein>
    <recommendedName>
        <fullName evidence="4 6">Signal peptidase I</fullName>
        <ecNumber evidence="4 6">3.4.21.89</ecNumber>
    </recommendedName>
</protein>
<evidence type="ECO:0000256" key="4">
    <source>
        <dbReference type="ARBA" id="ARBA00013208"/>
    </source>
</evidence>
<dbReference type="NCBIfam" id="TIGR02227">
    <property type="entry name" value="sigpep_I_bact"/>
    <property type="match status" value="1"/>
</dbReference>
<evidence type="ECO:0000256" key="3">
    <source>
        <dbReference type="ARBA" id="ARBA00009370"/>
    </source>
</evidence>
<evidence type="ECO:0000256" key="2">
    <source>
        <dbReference type="ARBA" id="ARBA00004401"/>
    </source>
</evidence>
<evidence type="ECO:0000313" key="9">
    <source>
        <dbReference type="Proteomes" id="UP000719942"/>
    </source>
</evidence>
<dbReference type="SUPFAM" id="SSF51306">
    <property type="entry name" value="LexA/Signal peptidase"/>
    <property type="match status" value="1"/>
</dbReference>
<dbReference type="GO" id="GO:0009003">
    <property type="term" value="F:signal peptidase activity"/>
    <property type="evidence" value="ECO:0007669"/>
    <property type="project" value="UniProtKB-EC"/>
</dbReference>
<dbReference type="InterPro" id="IPR036286">
    <property type="entry name" value="LexA/Signal_pep-like_sf"/>
</dbReference>
<dbReference type="InterPro" id="IPR000223">
    <property type="entry name" value="Pept_S26A_signal_pept_1"/>
</dbReference>
<dbReference type="EC" id="3.4.21.89" evidence="4 6"/>
<name>A0ABS7DTV4_9FIRM</name>
<keyword evidence="6" id="KW-0645">Protease</keyword>
<keyword evidence="9" id="KW-1185">Reference proteome</keyword>
<dbReference type="Gene3D" id="2.10.109.10">
    <property type="entry name" value="Umud Fragment, subunit A"/>
    <property type="match status" value="1"/>
</dbReference>
<feature type="domain" description="Peptidase S26" evidence="7">
    <location>
        <begin position="39"/>
        <end position="199"/>
    </location>
</feature>
<keyword evidence="6" id="KW-0812">Transmembrane</keyword>
<feature type="transmembrane region" description="Helical" evidence="6">
    <location>
        <begin position="44"/>
        <end position="66"/>
    </location>
</feature>
<dbReference type="InterPro" id="IPR019533">
    <property type="entry name" value="Peptidase_S26"/>
</dbReference>
<keyword evidence="5 6" id="KW-0378">Hydrolase</keyword>
<reference evidence="8 9" key="1">
    <citation type="submission" date="2021-03" db="EMBL/GenBank/DDBJ databases">
        <title>Caproiciproducens sp. nov. isolated from feces of cow.</title>
        <authorList>
            <person name="Choi J.-Y."/>
        </authorList>
    </citation>
    <scope>NUCLEOTIDE SEQUENCE [LARGE SCALE GENOMIC DNA]</scope>
    <source>
        <strain evidence="8 9">AGMB10547</strain>
    </source>
</reference>
<organism evidence="8 9">
    <name type="scientific">Caproiciproducens faecalis</name>
    <dbReference type="NCBI Taxonomy" id="2820301"/>
    <lineage>
        <taxon>Bacteria</taxon>
        <taxon>Bacillati</taxon>
        <taxon>Bacillota</taxon>
        <taxon>Clostridia</taxon>
        <taxon>Eubacteriales</taxon>
        <taxon>Acutalibacteraceae</taxon>
        <taxon>Caproiciproducens</taxon>
    </lineage>
</organism>
<proteinExistence type="inferred from homology"/>
<evidence type="ECO:0000313" key="8">
    <source>
        <dbReference type="EMBL" id="MBW7574021.1"/>
    </source>
</evidence>
<keyword evidence="6" id="KW-1133">Transmembrane helix</keyword>
<dbReference type="PANTHER" id="PTHR43390:SF1">
    <property type="entry name" value="CHLOROPLAST PROCESSING PEPTIDASE"/>
    <property type="match status" value="1"/>
</dbReference>
<dbReference type="PRINTS" id="PR00727">
    <property type="entry name" value="LEADERPTASE"/>
</dbReference>
<sequence length="208" mass="23288">MNKVIEKGVVLLLDPNEIQTEREPASSKTEKNSIASACFEWMEALIPALIVIMIFFTFVFRVNIVVNGPSMEPNLMDGYKLFTTCVEPTFTRGDIVVIDAKGTSLDRRIVKRVIATEGQTVDIDFHTGIVSVDGMELDESAYIENGITKDEYDVPFPQKVPAGHVFVLGDNRTVSEDSRFSEVGMIDQRYVIGKVKFIIVPFEKFGQL</sequence>
<evidence type="ECO:0000256" key="5">
    <source>
        <dbReference type="ARBA" id="ARBA00022801"/>
    </source>
</evidence>
<dbReference type="PROSITE" id="PS00761">
    <property type="entry name" value="SPASE_I_3"/>
    <property type="match status" value="1"/>
</dbReference>
<evidence type="ECO:0000256" key="6">
    <source>
        <dbReference type="RuleBase" id="RU362042"/>
    </source>
</evidence>
<evidence type="ECO:0000259" key="7">
    <source>
        <dbReference type="Pfam" id="PF10502"/>
    </source>
</evidence>
<evidence type="ECO:0000256" key="1">
    <source>
        <dbReference type="ARBA" id="ARBA00000677"/>
    </source>
</evidence>
<dbReference type="Proteomes" id="UP000719942">
    <property type="component" value="Unassembled WGS sequence"/>
</dbReference>
<comment type="subcellular location">
    <subcellularLocation>
        <location evidence="2">Cell membrane</location>
        <topology evidence="2">Single-pass type II membrane protein</topology>
    </subcellularLocation>
    <subcellularLocation>
        <location evidence="6">Membrane</location>
        <topology evidence="6">Single-pass type II membrane protein</topology>
    </subcellularLocation>
</comment>
<comment type="similarity">
    <text evidence="3 6">Belongs to the peptidase S26 family.</text>
</comment>
<dbReference type="EMBL" id="JAGFNZ010000007">
    <property type="protein sequence ID" value="MBW7574021.1"/>
    <property type="molecule type" value="Genomic_DNA"/>
</dbReference>
<comment type="caution">
    <text evidence="8">The sequence shown here is derived from an EMBL/GenBank/DDBJ whole genome shotgun (WGS) entry which is preliminary data.</text>
</comment>
<dbReference type="CDD" id="cd06530">
    <property type="entry name" value="S26_SPase_I"/>
    <property type="match status" value="1"/>
</dbReference>
<gene>
    <name evidence="8" type="primary">lepB</name>
    <name evidence="8" type="ORF">J5W02_14500</name>
</gene>
<accession>A0ABS7DTV4</accession>
<comment type="catalytic activity">
    <reaction evidence="1 6">
        <text>Cleavage of hydrophobic, N-terminal signal or leader sequences from secreted and periplasmic proteins.</text>
        <dbReference type="EC" id="3.4.21.89"/>
    </reaction>
</comment>
<keyword evidence="6" id="KW-0472">Membrane</keyword>